<dbReference type="InterPro" id="IPR046928">
    <property type="entry name" value="SDO1/SBDS_C"/>
</dbReference>
<dbReference type="InterPro" id="IPR002140">
    <property type="entry name" value="Sdo1/SBDS"/>
</dbReference>
<dbReference type="PANTHER" id="PTHR10927:SF1">
    <property type="entry name" value="RIBOSOME MATURATION PROTEIN SBDS"/>
    <property type="match status" value="1"/>
</dbReference>
<dbReference type="Gene3D" id="3.30.70.240">
    <property type="match status" value="1"/>
</dbReference>
<dbReference type="EMBL" id="UPTC01000103">
    <property type="protein sequence ID" value="VBB26424.1"/>
    <property type="molecule type" value="Genomic_DNA"/>
</dbReference>
<dbReference type="InterPro" id="IPR019783">
    <property type="entry name" value="SDO1/SBDS_N"/>
</dbReference>
<dbReference type="Gene3D" id="1.10.10.900">
    <property type="entry name" value="SBDS protein C-terminal domain, subdomain 1"/>
    <property type="match status" value="1"/>
</dbReference>
<evidence type="ECO:0000259" key="11">
    <source>
        <dbReference type="Pfam" id="PF20268"/>
    </source>
</evidence>
<keyword evidence="6" id="KW-0690">Ribosome biogenesis</keyword>
<proteinExistence type="inferred from homology"/>
<dbReference type="Pfam" id="PF20268">
    <property type="entry name" value="SBDS_C"/>
    <property type="match status" value="1"/>
</dbReference>
<dbReference type="Proteomes" id="UP000276991">
    <property type="component" value="Unassembled WGS sequence"/>
</dbReference>
<accession>A0A498SD45</accession>
<keyword evidence="7" id="KW-0539">Nucleus</keyword>
<protein>
    <recommendedName>
        <fullName evidence="4">Ribosome maturation protein SBDS</fullName>
    </recommendedName>
</protein>
<keyword evidence="13" id="KW-1185">Reference proteome</keyword>
<dbReference type="Gene3D" id="3.30.1250.10">
    <property type="entry name" value="Ribosome maturation protein SBDS, N-terminal domain"/>
    <property type="match status" value="1"/>
</dbReference>
<name>A0A498SD45_ACAVI</name>
<evidence type="ECO:0000313" key="12">
    <source>
        <dbReference type="EMBL" id="VBB26424.1"/>
    </source>
</evidence>
<comment type="subunit">
    <text evidence="8">Associates with the 60S ribosomal subunit.</text>
</comment>
<dbReference type="STRING" id="6277.A0A498SD45"/>
<dbReference type="InterPro" id="IPR039100">
    <property type="entry name" value="Sdo1/SBDS-like"/>
</dbReference>
<dbReference type="FunFam" id="3.30.1250.10:FF:000001">
    <property type="entry name" value="SBDS, ribosome maturation factor"/>
    <property type="match status" value="1"/>
</dbReference>
<evidence type="ECO:0000259" key="10">
    <source>
        <dbReference type="Pfam" id="PF09377"/>
    </source>
</evidence>
<comment type="similarity">
    <text evidence="3">Belongs to the SDO1/SBDS family.</text>
</comment>
<evidence type="ECO:0000256" key="3">
    <source>
        <dbReference type="ARBA" id="ARBA00007433"/>
    </source>
</evidence>
<dbReference type="Pfam" id="PF01172">
    <property type="entry name" value="SBDS_N"/>
    <property type="match status" value="1"/>
</dbReference>
<sequence length="273" mass="31121">MLKIAYSSLDTIIALQPNEKMANRIKTPTNVKLLTNVAVVRMKKCGKRFEIACYKNKVINWRNKTEKDIDEVLQTQTVFNNVSKGQVAKREELNTAFGTDNQLEICKIILEKGDLQVSEKERLAQSDSSFKEIANLIANMCVNPDTKRPYSSSVIENALHETHLSLKPNRSVKQQALEIIPKLRESMKIDRAEMRLRVSVEAKEAKRMHDRLKGMFTKIEVEDWEQGNLEMIGLIDPGAYRSVEELLQKETKKAGHLELLALKVINEGDVEIS</sequence>
<reference evidence="12 13" key="1">
    <citation type="submission" date="2018-08" db="EMBL/GenBank/DDBJ databases">
        <authorList>
            <person name="Laetsch R D."/>
            <person name="Stevens L."/>
            <person name="Kumar S."/>
            <person name="Blaxter L. M."/>
        </authorList>
    </citation>
    <scope>NUCLEOTIDE SEQUENCE [LARGE SCALE GENOMIC DNA]</scope>
</reference>
<evidence type="ECO:0000256" key="1">
    <source>
        <dbReference type="ARBA" id="ARBA00004123"/>
    </source>
</evidence>
<dbReference type="PANTHER" id="PTHR10927">
    <property type="entry name" value="RIBOSOME MATURATION PROTEIN SBDS"/>
    <property type="match status" value="1"/>
</dbReference>
<evidence type="ECO:0000256" key="8">
    <source>
        <dbReference type="ARBA" id="ARBA00049708"/>
    </source>
</evidence>
<feature type="domain" description="Ribosome maturation protein SDO1/SBDS C-terminal" evidence="11">
    <location>
        <begin position="194"/>
        <end position="261"/>
    </location>
</feature>
<dbReference type="InterPro" id="IPR037188">
    <property type="entry name" value="Sdo1/SBDS_central_sf"/>
</dbReference>
<dbReference type="InterPro" id="IPR018023">
    <property type="entry name" value="Ribosome_mat_SBDS_CS"/>
</dbReference>
<dbReference type="InterPro" id="IPR018978">
    <property type="entry name" value="SDO1/SBDS_central"/>
</dbReference>
<dbReference type="NCBIfam" id="TIGR00291">
    <property type="entry name" value="RNA_SBDS"/>
    <property type="match status" value="1"/>
</dbReference>
<dbReference type="PROSITE" id="PS01267">
    <property type="entry name" value="UPF0023"/>
    <property type="match status" value="1"/>
</dbReference>
<organism evidence="12 13">
    <name type="scientific">Acanthocheilonema viteae</name>
    <name type="common">Filarial nematode worm</name>
    <name type="synonym">Dipetalonema viteae</name>
    <dbReference type="NCBI Taxonomy" id="6277"/>
    <lineage>
        <taxon>Eukaryota</taxon>
        <taxon>Metazoa</taxon>
        <taxon>Ecdysozoa</taxon>
        <taxon>Nematoda</taxon>
        <taxon>Chromadorea</taxon>
        <taxon>Rhabditida</taxon>
        <taxon>Spirurina</taxon>
        <taxon>Spiruromorpha</taxon>
        <taxon>Filarioidea</taxon>
        <taxon>Onchocercidae</taxon>
        <taxon>Acanthocheilonema</taxon>
    </lineage>
</organism>
<evidence type="ECO:0000256" key="5">
    <source>
        <dbReference type="ARBA" id="ARBA00022490"/>
    </source>
</evidence>
<comment type="subcellular location">
    <subcellularLocation>
        <location evidence="2">Cytoplasm</location>
    </subcellularLocation>
    <subcellularLocation>
        <location evidence="1">Nucleus</location>
    </subcellularLocation>
</comment>
<evidence type="ECO:0000256" key="4">
    <source>
        <dbReference type="ARBA" id="ARBA00014814"/>
    </source>
</evidence>
<feature type="domain" description="Ribosome maturation protein SDO1/SBDS N-terminal" evidence="9">
    <location>
        <begin position="36"/>
        <end position="122"/>
    </location>
</feature>
<gene>
    <name evidence="12" type="ORF">NAV_LOCUS1254</name>
</gene>
<evidence type="ECO:0000313" key="13">
    <source>
        <dbReference type="Proteomes" id="UP000276991"/>
    </source>
</evidence>
<feature type="domain" description="Ribosome maturation protein SDO1/SBDS central" evidence="10">
    <location>
        <begin position="131"/>
        <end position="192"/>
    </location>
</feature>
<evidence type="ECO:0000256" key="2">
    <source>
        <dbReference type="ARBA" id="ARBA00004496"/>
    </source>
</evidence>
<dbReference type="GO" id="GO:0005634">
    <property type="term" value="C:nucleus"/>
    <property type="evidence" value="ECO:0007669"/>
    <property type="project" value="UniProtKB-SubCell"/>
</dbReference>
<keyword evidence="5" id="KW-0963">Cytoplasm</keyword>
<dbReference type="Pfam" id="PF09377">
    <property type="entry name" value="SBDS_domain_II"/>
    <property type="match status" value="1"/>
</dbReference>
<evidence type="ECO:0000256" key="6">
    <source>
        <dbReference type="ARBA" id="ARBA00022517"/>
    </source>
</evidence>
<dbReference type="SUPFAM" id="SSF89895">
    <property type="entry name" value="FYSH domain"/>
    <property type="match status" value="1"/>
</dbReference>
<evidence type="ECO:0000259" key="9">
    <source>
        <dbReference type="Pfam" id="PF01172"/>
    </source>
</evidence>
<dbReference type="AlphaFoldDB" id="A0A498SD45"/>
<dbReference type="SUPFAM" id="SSF109728">
    <property type="entry name" value="Hypothetical protein AF0491, middle domain"/>
    <property type="match status" value="1"/>
</dbReference>
<evidence type="ECO:0000256" key="7">
    <source>
        <dbReference type="ARBA" id="ARBA00023242"/>
    </source>
</evidence>
<dbReference type="OrthoDB" id="10253092at2759"/>
<dbReference type="InterPro" id="IPR036786">
    <property type="entry name" value="Ribosome_mat_SBDS_N_sf"/>
</dbReference>
<dbReference type="GO" id="GO:0005737">
    <property type="term" value="C:cytoplasm"/>
    <property type="evidence" value="ECO:0007669"/>
    <property type="project" value="UniProtKB-SubCell"/>
</dbReference>
<dbReference type="GO" id="GO:0042256">
    <property type="term" value="P:cytosolic ribosome assembly"/>
    <property type="evidence" value="ECO:0007669"/>
    <property type="project" value="InterPro"/>
</dbReference>